<sequence length="270" mass="28421">MLTLFILGLCLALVALVLAWPIPEAMARATLARSPTVLMALWQGLGLAGGLSLVGAITLLALVPSLHALRLAAGDPQRSGAGPLAWWQWALLVAALVMLARLLWCLVAQYVRAQRARRRHVALVELLTSPSQADPGTRLLPSEVPLAYCVPGAAARGTGAPGTTVLSTGLIAALSEPERRAVIAHESAHLRYHHQLFVIPFAAWHRALPFLPATARALSAVSALIEFMADDAAVREAGPEALASAIATSAGIHPGESNEALTRVRLSRLG</sequence>
<dbReference type="GO" id="GO:0004222">
    <property type="term" value="F:metalloendopeptidase activity"/>
    <property type="evidence" value="ECO:0007669"/>
    <property type="project" value="InterPro"/>
</dbReference>
<evidence type="ECO:0000256" key="6">
    <source>
        <dbReference type="RuleBase" id="RU003983"/>
    </source>
</evidence>
<dbReference type="InterPro" id="IPR001915">
    <property type="entry name" value="Peptidase_M48"/>
</dbReference>
<keyword evidence="7" id="KW-1133">Transmembrane helix</keyword>
<keyword evidence="10" id="KW-1185">Reference proteome</keyword>
<gene>
    <name evidence="9" type="ORF">GSY69_12605</name>
</gene>
<dbReference type="RefSeq" id="WP_160954190.1">
    <property type="nucleotide sequence ID" value="NZ_WWEQ01000076.1"/>
</dbReference>
<feature type="transmembrane region" description="Helical" evidence="7">
    <location>
        <begin position="43"/>
        <end position="63"/>
    </location>
</feature>
<dbReference type="Pfam" id="PF01435">
    <property type="entry name" value="Peptidase_M48"/>
    <property type="match status" value="1"/>
</dbReference>
<evidence type="ECO:0000259" key="8">
    <source>
        <dbReference type="Pfam" id="PF01435"/>
    </source>
</evidence>
<evidence type="ECO:0000256" key="3">
    <source>
        <dbReference type="ARBA" id="ARBA00022801"/>
    </source>
</evidence>
<organism evidence="9 10">
    <name type="scientific">Brevibacterium rongguiense</name>
    <dbReference type="NCBI Taxonomy" id="2695267"/>
    <lineage>
        <taxon>Bacteria</taxon>
        <taxon>Bacillati</taxon>
        <taxon>Actinomycetota</taxon>
        <taxon>Actinomycetes</taxon>
        <taxon>Micrococcales</taxon>
        <taxon>Brevibacteriaceae</taxon>
        <taxon>Brevibacterium</taxon>
    </lineage>
</organism>
<evidence type="ECO:0000313" key="10">
    <source>
        <dbReference type="Proteomes" id="UP000469215"/>
    </source>
</evidence>
<keyword evidence="1 6" id="KW-0645">Protease</keyword>
<dbReference type="AlphaFoldDB" id="A0A6N9H9P7"/>
<comment type="cofactor">
    <cofactor evidence="6">
        <name>Zn(2+)</name>
        <dbReference type="ChEBI" id="CHEBI:29105"/>
    </cofactor>
    <text evidence="6">Binds 1 zinc ion per subunit.</text>
</comment>
<keyword evidence="5 6" id="KW-0482">Metalloprotease</keyword>
<accession>A0A6N9H9P7</accession>
<evidence type="ECO:0000256" key="2">
    <source>
        <dbReference type="ARBA" id="ARBA00022723"/>
    </source>
</evidence>
<evidence type="ECO:0000256" key="7">
    <source>
        <dbReference type="SAM" id="Phobius"/>
    </source>
</evidence>
<keyword evidence="7" id="KW-0812">Transmembrane</keyword>
<dbReference type="GO" id="GO:0006508">
    <property type="term" value="P:proteolysis"/>
    <property type="evidence" value="ECO:0007669"/>
    <property type="project" value="UniProtKB-KW"/>
</dbReference>
<dbReference type="PANTHER" id="PTHR34978:SF3">
    <property type="entry name" value="SLR0241 PROTEIN"/>
    <property type="match status" value="1"/>
</dbReference>
<comment type="caution">
    <text evidence="9">The sequence shown here is derived from an EMBL/GenBank/DDBJ whole genome shotgun (WGS) entry which is preliminary data.</text>
</comment>
<keyword evidence="7" id="KW-0472">Membrane</keyword>
<dbReference type="Proteomes" id="UP000469215">
    <property type="component" value="Unassembled WGS sequence"/>
</dbReference>
<evidence type="ECO:0000256" key="1">
    <source>
        <dbReference type="ARBA" id="ARBA00022670"/>
    </source>
</evidence>
<protein>
    <submittedName>
        <fullName evidence="9">M48 family metalloprotease</fullName>
    </submittedName>
</protein>
<dbReference type="InterPro" id="IPR052173">
    <property type="entry name" value="Beta-lactam_resp_regulator"/>
</dbReference>
<name>A0A6N9H9P7_9MICO</name>
<dbReference type="Gene3D" id="3.30.2010.10">
    <property type="entry name" value="Metalloproteases ('zincins'), catalytic domain"/>
    <property type="match status" value="1"/>
</dbReference>
<reference evidence="9 10" key="1">
    <citation type="submission" date="2020-01" db="EMBL/GenBank/DDBJ databases">
        <authorList>
            <person name="Deng T."/>
        </authorList>
    </citation>
    <scope>NUCLEOTIDE SEQUENCE [LARGE SCALE GENOMIC DNA]</scope>
    <source>
        <strain evidence="9 10">5221</strain>
    </source>
</reference>
<dbReference type="GO" id="GO:0046872">
    <property type="term" value="F:metal ion binding"/>
    <property type="evidence" value="ECO:0007669"/>
    <property type="project" value="UniProtKB-KW"/>
</dbReference>
<dbReference type="EMBL" id="WWEQ01000076">
    <property type="protein sequence ID" value="MYM20778.1"/>
    <property type="molecule type" value="Genomic_DNA"/>
</dbReference>
<feature type="transmembrane region" description="Helical" evidence="7">
    <location>
        <begin position="84"/>
        <end position="104"/>
    </location>
</feature>
<comment type="similarity">
    <text evidence="6">Belongs to the peptidase M48 family.</text>
</comment>
<feature type="domain" description="Peptidase M48" evidence="8">
    <location>
        <begin position="155"/>
        <end position="200"/>
    </location>
</feature>
<keyword evidence="2" id="KW-0479">Metal-binding</keyword>
<evidence type="ECO:0000256" key="5">
    <source>
        <dbReference type="ARBA" id="ARBA00023049"/>
    </source>
</evidence>
<evidence type="ECO:0000313" key="9">
    <source>
        <dbReference type="EMBL" id="MYM20778.1"/>
    </source>
</evidence>
<keyword evidence="3 6" id="KW-0378">Hydrolase</keyword>
<keyword evidence="4 6" id="KW-0862">Zinc</keyword>
<proteinExistence type="inferred from homology"/>
<dbReference type="PANTHER" id="PTHR34978">
    <property type="entry name" value="POSSIBLE SENSOR-TRANSDUCER PROTEIN BLAR"/>
    <property type="match status" value="1"/>
</dbReference>
<evidence type="ECO:0000256" key="4">
    <source>
        <dbReference type="ARBA" id="ARBA00022833"/>
    </source>
</evidence>
<dbReference type="CDD" id="cd07326">
    <property type="entry name" value="M56_BlaR1_MecR1_like"/>
    <property type="match status" value="1"/>
</dbReference>